<dbReference type="PRINTS" id="PR01273">
    <property type="entry name" value="INVTBRTCOLOR"/>
</dbReference>
<evidence type="ECO:0000256" key="3">
    <source>
        <dbReference type="PIRNR" id="PIRNR036893"/>
    </source>
</evidence>
<comment type="similarity">
    <text evidence="1 3">Belongs to the calycin superfamily. Lipocalin family.</text>
</comment>
<dbReference type="InterPro" id="IPR022272">
    <property type="entry name" value="Lipocalin_CS"/>
</dbReference>
<dbReference type="Gene3D" id="2.40.128.20">
    <property type="match status" value="1"/>
</dbReference>
<dbReference type="RefSeq" id="XP_017769000.1">
    <property type="nucleotide sequence ID" value="XM_017913511.1"/>
</dbReference>
<dbReference type="PANTHER" id="PTHR10612:SF34">
    <property type="entry name" value="APOLIPOPROTEIN D"/>
    <property type="match status" value="1"/>
</dbReference>
<protein>
    <submittedName>
        <fullName evidence="6">Apolipoprotein D-like isoform X2</fullName>
    </submittedName>
</protein>
<keyword evidence="5" id="KW-1185">Reference proteome</keyword>
<dbReference type="GeneID" id="108557111"/>
<keyword evidence="2" id="KW-1015">Disulfide bond</keyword>
<accession>A0ABM1M350</accession>
<dbReference type="InterPro" id="IPR000566">
    <property type="entry name" value="Lipocln_cytosolic_FA-bd_dom"/>
</dbReference>
<feature type="domain" description="Lipocalin/cytosolic fatty-acid binding" evidence="4">
    <location>
        <begin position="33"/>
        <end position="164"/>
    </location>
</feature>
<dbReference type="Proteomes" id="UP000695000">
    <property type="component" value="Unplaced"/>
</dbReference>
<reference evidence="6" key="1">
    <citation type="submission" date="2025-08" db="UniProtKB">
        <authorList>
            <consortium name="RefSeq"/>
        </authorList>
    </citation>
    <scope>IDENTIFICATION</scope>
    <source>
        <tissue evidence="6">Whole Larva</tissue>
    </source>
</reference>
<dbReference type="InterPro" id="IPR003057">
    <property type="entry name" value="Invtbrt_color"/>
</dbReference>
<evidence type="ECO:0000313" key="6">
    <source>
        <dbReference type="RefSeq" id="XP_017769000.1"/>
    </source>
</evidence>
<organism evidence="5 6">
    <name type="scientific">Nicrophorus vespilloides</name>
    <name type="common">Boreal carrion beetle</name>
    <dbReference type="NCBI Taxonomy" id="110193"/>
    <lineage>
        <taxon>Eukaryota</taxon>
        <taxon>Metazoa</taxon>
        <taxon>Ecdysozoa</taxon>
        <taxon>Arthropoda</taxon>
        <taxon>Hexapoda</taxon>
        <taxon>Insecta</taxon>
        <taxon>Pterygota</taxon>
        <taxon>Neoptera</taxon>
        <taxon>Endopterygota</taxon>
        <taxon>Coleoptera</taxon>
        <taxon>Polyphaga</taxon>
        <taxon>Staphyliniformia</taxon>
        <taxon>Silphidae</taxon>
        <taxon>Nicrophorinae</taxon>
        <taxon>Nicrophorus</taxon>
    </lineage>
</organism>
<evidence type="ECO:0000259" key="4">
    <source>
        <dbReference type="Pfam" id="PF08212"/>
    </source>
</evidence>
<sequence>MFLILFSLPVLAYGQQIFSGSCSEYANTTMPNFDINKYSGRWYEIYRYNNLIEMNGDCTVIDVLKVDNNTFNVDMKLKLSTPIKMHMKAYLIDPSKHDAKLKLRIPRIPELNYWIIDTDYETYTIEWSCTDFLNINLQMLWVLARTPQIDENIVGTVKRIMKEKNLGKRGMRISGNDPENCKCIYNKC</sequence>
<evidence type="ECO:0000256" key="2">
    <source>
        <dbReference type="ARBA" id="ARBA00023157"/>
    </source>
</evidence>
<proteinExistence type="inferred from homology"/>
<dbReference type="PROSITE" id="PS00213">
    <property type="entry name" value="LIPOCALIN"/>
    <property type="match status" value="1"/>
</dbReference>
<name>A0ABM1M350_NICVS</name>
<dbReference type="InterPro" id="IPR022271">
    <property type="entry name" value="Lipocalin_ApoD"/>
</dbReference>
<dbReference type="PANTHER" id="PTHR10612">
    <property type="entry name" value="APOLIPOPROTEIN D"/>
    <property type="match status" value="1"/>
</dbReference>
<evidence type="ECO:0000256" key="1">
    <source>
        <dbReference type="ARBA" id="ARBA00006889"/>
    </source>
</evidence>
<dbReference type="InterPro" id="IPR012674">
    <property type="entry name" value="Calycin"/>
</dbReference>
<dbReference type="PIRSF" id="PIRSF036893">
    <property type="entry name" value="Lipocalin_ApoD"/>
    <property type="match status" value="1"/>
</dbReference>
<dbReference type="Pfam" id="PF08212">
    <property type="entry name" value="Lipocalin_2"/>
    <property type="match status" value="1"/>
</dbReference>
<dbReference type="SUPFAM" id="SSF50814">
    <property type="entry name" value="Lipocalins"/>
    <property type="match status" value="1"/>
</dbReference>
<gene>
    <name evidence="6" type="primary">LOC108557111</name>
</gene>
<evidence type="ECO:0000313" key="5">
    <source>
        <dbReference type="Proteomes" id="UP000695000"/>
    </source>
</evidence>